<dbReference type="eggNOG" id="ENOG502SJNW">
    <property type="taxonomic scope" value="Eukaryota"/>
</dbReference>
<dbReference type="Gene3D" id="3.30.710.10">
    <property type="entry name" value="Potassium Channel Kv1.1, Chain A"/>
    <property type="match status" value="1"/>
</dbReference>
<feature type="compositionally biased region" description="Pro residues" evidence="1">
    <location>
        <begin position="109"/>
        <end position="125"/>
    </location>
</feature>
<dbReference type="InterPro" id="IPR011333">
    <property type="entry name" value="SKP1/BTB/POZ_sf"/>
</dbReference>
<evidence type="ECO:0000313" key="2">
    <source>
        <dbReference type="EMBL" id="EPT03773.1"/>
    </source>
</evidence>
<feature type="compositionally biased region" description="Polar residues" evidence="1">
    <location>
        <begin position="165"/>
        <end position="178"/>
    </location>
</feature>
<evidence type="ECO:0000313" key="3">
    <source>
        <dbReference type="Proteomes" id="UP000015241"/>
    </source>
</evidence>
<accession>S8EHT2</accession>
<protein>
    <recommendedName>
        <fullName evidence="4">BTB domain-containing protein</fullName>
    </recommendedName>
</protein>
<dbReference type="AlphaFoldDB" id="S8EHT2"/>
<feature type="compositionally biased region" description="Low complexity" evidence="1">
    <location>
        <begin position="146"/>
        <end position="164"/>
    </location>
</feature>
<feature type="region of interest" description="Disordered" evidence="1">
    <location>
        <begin position="422"/>
        <end position="484"/>
    </location>
</feature>
<dbReference type="HOGENOM" id="CLU_548729_0_0_1"/>
<feature type="region of interest" description="Disordered" evidence="1">
    <location>
        <begin position="1"/>
        <end position="40"/>
    </location>
</feature>
<dbReference type="InParanoid" id="S8EHT2"/>
<dbReference type="Proteomes" id="UP000015241">
    <property type="component" value="Unassembled WGS sequence"/>
</dbReference>
<reference evidence="2 3" key="1">
    <citation type="journal article" date="2012" name="Science">
        <title>The Paleozoic origin of enzymatic lignin decomposition reconstructed from 31 fungal genomes.</title>
        <authorList>
            <person name="Floudas D."/>
            <person name="Binder M."/>
            <person name="Riley R."/>
            <person name="Barry K."/>
            <person name="Blanchette R.A."/>
            <person name="Henrissat B."/>
            <person name="Martinez A.T."/>
            <person name="Otillar R."/>
            <person name="Spatafora J.W."/>
            <person name="Yadav J.S."/>
            <person name="Aerts A."/>
            <person name="Benoit I."/>
            <person name="Boyd A."/>
            <person name="Carlson A."/>
            <person name="Copeland A."/>
            <person name="Coutinho P.M."/>
            <person name="de Vries R.P."/>
            <person name="Ferreira P."/>
            <person name="Findley K."/>
            <person name="Foster B."/>
            <person name="Gaskell J."/>
            <person name="Glotzer D."/>
            <person name="Gorecki P."/>
            <person name="Heitman J."/>
            <person name="Hesse C."/>
            <person name="Hori C."/>
            <person name="Igarashi K."/>
            <person name="Jurgens J.A."/>
            <person name="Kallen N."/>
            <person name="Kersten P."/>
            <person name="Kohler A."/>
            <person name="Kuees U."/>
            <person name="Kumar T.K.A."/>
            <person name="Kuo A."/>
            <person name="LaButti K."/>
            <person name="Larrondo L.F."/>
            <person name="Lindquist E."/>
            <person name="Ling A."/>
            <person name="Lombard V."/>
            <person name="Lucas S."/>
            <person name="Lundell T."/>
            <person name="Martin R."/>
            <person name="McLaughlin D.J."/>
            <person name="Morgenstern I."/>
            <person name="Morin E."/>
            <person name="Murat C."/>
            <person name="Nagy L.G."/>
            <person name="Nolan M."/>
            <person name="Ohm R.A."/>
            <person name="Patyshakuliyeva A."/>
            <person name="Rokas A."/>
            <person name="Ruiz-Duenas F.J."/>
            <person name="Sabat G."/>
            <person name="Salamov A."/>
            <person name="Samejima M."/>
            <person name="Schmutz J."/>
            <person name="Slot J.C."/>
            <person name="St John F."/>
            <person name="Stenlid J."/>
            <person name="Sun H."/>
            <person name="Sun S."/>
            <person name="Syed K."/>
            <person name="Tsang A."/>
            <person name="Wiebenga A."/>
            <person name="Young D."/>
            <person name="Pisabarro A."/>
            <person name="Eastwood D.C."/>
            <person name="Martin F."/>
            <person name="Cullen D."/>
            <person name="Grigoriev I.V."/>
            <person name="Hibbett D.S."/>
        </authorList>
    </citation>
    <scope>NUCLEOTIDE SEQUENCE</scope>
    <source>
        <strain evidence="3">FP-58527</strain>
    </source>
</reference>
<feature type="region of interest" description="Disordered" evidence="1">
    <location>
        <begin position="83"/>
        <end position="200"/>
    </location>
</feature>
<sequence>MTPPRQRGGSISSPRTWLTRTSTNSSSHSIPYTPSKPVRISEPKFLNGFDAFATQRSGQLGAGAIIVKTPQEALVGSRCFSPFHTELEPDEDQVVRQEEQGQHRAHSPPTRPESPPLPPIPPESPVEPETPCSHTPPRPTRPVPECPVECPSVSPSVSECSTTSAYTGSPESCATLTASPLRPSLKTRSPQTTVYAPDSPPVPALPENLSCSPPQAEFDAILLSPPLSDHVDPSKVLVSLETSSTTHRTTLGTLMSRSSFLSSFLKGLIPVRRRDSDATSVYSEASEADSSFNSIFHQHLASSGLLSQVSTTMHVFLDRPSAPYVHILAYLRSPPSTPEHPAILPRAVQLTGSSSSRLEALLELRDEARYLDLEELYKLCNDELRSRYARPAPAPLGLHLRGLSSASSASLRSVNTMRDIAEDPTGSAEESSRDSGFASLRGNTTSKPKAAESVTPTPGALRGRTTAKKGFVGQQRTKPQPGWI</sequence>
<evidence type="ECO:0008006" key="4">
    <source>
        <dbReference type="Google" id="ProtNLM"/>
    </source>
</evidence>
<feature type="compositionally biased region" description="Pro residues" evidence="1">
    <location>
        <begin position="134"/>
        <end position="145"/>
    </location>
</feature>
<dbReference type="STRING" id="743788.S8EHT2"/>
<evidence type="ECO:0000256" key="1">
    <source>
        <dbReference type="SAM" id="MobiDB-lite"/>
    </source>
</evidence>
<feature type="compositionally biased region" description="Polar residues" evidence="1">
    <location>
        <begin position="9"/>
        <end position="32"/>
    </location>
</feature>
<name>S8EHT2_FOMSC</name>
<keyword evidence="3" id="KW-1185">Reference proteome</keyword>
<gene>
    <name evidence="2" type="ORF">FOMPIDRAFT_1028617</name>
</gene>
<dbReference type="EMBL" id="KE504129">
    <property type="protein sequence ID" value="EPT03773.1"/>
    <property type="molecule type" value="Genomic_DNA"/>
</dbReference>
<proteinExistence type="predicted"/>
<organism evidence="2 3">
    <name type="scientific">Fomitopsis schrenkii</name>
    <name type="common">Brown rot fungus</name>
    <dbReference type="NCBI Taxonomy" id="2126942"/>
    <lineage>
        <taxon>Eukaryota</taxon>
        <taxon>Fungi</taxon>
        <taxon>Dikarya</taxon>
        <taxon>Basidiomycota</taxon>
        <taxon>Agaricomycotina</taxon>
        <taxon>Agaricomycetes</taxon>
        <taxon>Polyporales</taxon>
        <taxon>Fomitopsis</taxon>
    </lineage>
</organism>
<feature type="compositionally biased region" description="Basic and acidic residues" evidence="1">
    <location>
        <begin position="93"/>
        <end position="102"/>
    </location>
</feature>
<dbReference type="OrthoDB" id="3363734at2759"/>